<feature type="non-terminal residue" evidence="1">
    <location>
        <position position="1"/>
    </location>
</feature>
<dbReference type="AlphaFoldDB" id="A0A9J5Y902"/>
<comment type="caution">
    <text evidence="1">The sequence shown here is derived from an EMBL/GenBank/DDBJ whole genome shotgun (WGS) entry which is preliminary data.</text>
</comment>
<evidence type="ECO:0000313" key="1">
    <source>
        <dbReference type="EMBL" id="KAG5596570.1"/>
    </source>
</evidence>
<keyword evidence="2" id="KW-1185">Reference proteome</keyword>
<evidence type="ECO:0000313" key="2">
    <source>
        <dbReference type="Proteomes" id="UP000824120"/>
    </source>
</evidence>
<dbReference type="Proteomes" id="UP000824120">
    <property type="component" value="Chromosome 7"/>
</dbReference>
<proteinExistence type="predicted"/>
<name>A0A9J5Y902_SOLCO</name>
<accession>A0A9J5Y902</accession>
<protein>
    <submittedName>
        <fullName evidence="1">Uncharacterized protein</fullName>
    </submittedName>
</protein>
<sequence length="107" mass="12046">NFSSDKDEIEAGGVIRNTDAILTPWLNSKPSKQAFIWFVSFNLHPIEVEIDSIEIIQLLEHNQPTYESITLSCRSLLKKLGNLVVRHNTNKVADILAKQGTKLTKSN</sequence>
<dbReference type="EMBL" id="JACXVP010000007">
    <property type="protein sequence ID" value="KAG5596570.1"/>
    <property type="molecule type" value="Genomic_DNA"/>
</dbReference>
<gene>
    <name evidence="1" type="ORF">H5410_037802</name>
</gene>
<organism evidence="1 2">
    <name type="scientific">Solanum commersonii</name>
    <name type="common">Commerson's wild potato</name>
    <name type="synonym">Commerson's nightshade</name>
    <dbReference type="NCBI Taxonomy" id="4109"/>
    <lineage>
        <taxon>Eukaryota</taxon>
        <taxon>Viridiplantae</taxon>
        <taxon>Streptophyta</taxon>
        <taxon>Embryophyta</taxon>
        <taxon>Tracheophyta</taxon>
        <taxon>Spermatophyta</taxon>
        <taxon>Magnoliopsida</taxon>
        <taxon>eudicotyledons</taxon>
        <taxon>Gunneridae</taxon>
        <taxon>Pentapetalae</taxon>
        <taxon>asterids</taxon>
        <taxon>lamiids</taxon>
        <taxon>Solanales</taxon>
        <taxon>Solanaceae</taxon>
        <taxon>Solanoideae</taxon>
        <taxon>Solaneae</taxon>
        <taxon>Solanum</taxon>
    </lineage>
</organism>
<reference evidence="1 2" key="1">
    <citation type="submission" date="2020-09" db="EMBL/GenBank/DDBJ databases">
        <title>De no assembly of potato wild relative species, Solanum commersonii.</title>
        <authorList>
            <person name="Cho K."/>
        </authorList>
    </citation>
    <scope>NUCLEOTIDE SEQUENCE [LARGE SCALE GENOMIC DNA]</scope>
    <source>
        <strain evidence="1">LZ3.2</strain>
        <tissue evidence="1">Leaf</tissue>
    </source>
</reference>
<dbReference type="OrthoDB" id="1306056at2759"/>